<proteinExistence type="predicted"/>
<evidence type="ECO:0000256" key="1">
    <source>
        <dbReference type="SAM" id="MobiDB-lite"/>
    </source>
</evidence>
<gene>
    <name evidence="2" type="ORF">H310_11472</name>
</gene>
<dbReference type="AlphaFoldDB" id="A0A024TL84"/>
<dbReference type="PROSITE" id="PS00141">
    <property type="entry name" value="ASP_PROTEASE"/>
    <property type="match status" value="1"/>
</dbReference>
<dbReference type="EMBL" id="KI913983">
    <property type="protein sequence ID" value="ETV94798.1"/>
    <property type="molecule type" value="Genomic_DNA"/>
</dbReference>
<dbReference type="GeneID" id="20088522"/>
<dbReference type="RefSeq" id="XP_008876389.1">
    <property type="nucleotide sequence ID" value="XM_008878167.1"/>
</dbReference>
<protein>
    <recommendedName>
        <fullName evidence="3">Peptidase A2 domain-containing protein</fullName>
    </recommendedName>
</protein>
<dbReference type="GO" id="GO:0006508">
    <property type="term" value="P:proteolysis"/>
    <property type="evidence" value="ECO:0007669"/>
    <property type="project" value="InterPro"/>
</dbReference>
<feature type="compositionally biased region" description="Basic and acidic residues" evidence="1">
    <location>
        <begin position="105"/>
        <end position="124"/>
    </location>
</feature>
<sequence>MLFNDASQEEPRDLRRLESAIKFDVKIVDAESRVGKMLDGISLEGGQSLGAADGCEQADAATTEQAYTDGCFPFCALATDVRSRLPMYGGVEDEEKPAKPTLKCGESRNSESKKQEPPKKKDSTGKGFGKPSGVTSTDAVSDCPKAASDEAEGLIQAQIKGRKEARDKRATANMIDLSRERTKIEGRAVVCEVVPVDQLLLDTGASVNVVSAELFSALKKAKADVQVVQAATNECGARDDVWAPATARHASLGFSMDTLLVQARAKKPERDLSDSSFLPMTVDATVHHVQAVRPIVEDYDPDGWMECATPKLDIRDGEDNEESRQRQQAELEAVLAIKVDEAKSQGLSPAGVTKLEILVAIQPVDPLLRLLEVGTTLPKNAKKPALIKLPADKTVCLFIDTSDGFWEAIATQVPPEELNQIVEQRQSRWRSLAARLWGKLELAHCGEGDHRNLVHIFNPMGQSPNTAKYQADKLQHWDLVMSTFSYMNESVSGENNAWEDLLSRWGSVPAFREFATVSTLKVQTEYLATGQAPGGVKWNKKTKFHVTSDDKTWRPDEAVDLQQRLCVFAHQGADDTAA</sequence>
<dbReference type="InterPro" id="IPR001969">
    <property type="entry name" value="Aspartic_peptidase_AS"/>
</dbReference>
<evidence type="ECO:0008006" key="3">
    <source>
        <dbReference type="Google" id="ProtNLM"/>
    </source>
</evidence>
<accession>A0A024TL84</accession>
<feature type="region of interest" description="Disordered" evidence="1">
    <location>
        <begin position="88"/>
        <end position="145"/>
    </location>
</feature>
<evidence type="ECO:0000313" key="2">
    <source>
        <dbReference type="EMBL" id="ETV94798.1"/>
    </source>
</evidence>
<dbReference type="GO" id="GO:0004190">
    <property type="term" value="F:aspartic-type endopeptidase activity"/>
    <property type="evidence" value="ECO:0007669"/>
    <property type="project" value="InterPro"/>
</dbReference>
<dbReference type="eggNOG" id="KOG0017">
    <property type="taxonomic scope" value="Eukaryota"/>
</dbReference>
<dbReference type="VEuPathDB" id="FungiDB:H310_11472"/>
<organism evidence="2">
    <name type="scientific">Aphanomyces invadans</name>
    <dbReference type="NCBI Taxonomy" id="157072"/>
    <lineage>
        <taxon>Eukaryota</taxon>
        <taxon>Sar</taxon>
        <taxon>Stramenopiles</taxon>
        <taxon>Oomycota</taxon>
        <taxon>Saprolegniomycetes</taxon>
        <taxon>Saprolegniales</taxon>
        <taxon>Verrucalvaceae</taxon>
        <taxon>Aphanomyces</taxon>
    </lineage>
</organism>
<reference evidence="2" key="1">
    <citation type="submission" date="2013-12" db="EMBL/GenBank/DDBJ databases">
        <title>The Genome Sequence of Aphanomyces invadans NJM9701.</title>
        <authorList>
            <consortium name="The Broad Institute Genomics Platform"/>
            <person name="Russ C."/>
            <person name="Tyler B."/>
            <person name="van West P."/>
            <person name="Dieguez-Uribeondo J."/>
            <person name="Young S.K."/>
            <person name="Zeng Q."/>
            <person name="Gargeya S."/>
            <person name="Fitzgerald M."/>
            <person name="Abouelleil A."/>
            <person name="Alvarado L."/>
            <person name="Chapman S.B."/>
            <person name="Gainer-Dewar J."/>
            <person name="Goldberg J."/>
            <person name="Griggs A."/>
            <person name="Gujja S."/>
            <person name="Hansen M."/>
            <person name="Howarth C."/>
            <person name="Imamovic A."/>
            <person name="Ireland A."/>
            <person name="Larimer J."/>
            <person name="McCowan C."/>
            <person name="Murphy C."/>
            <person name="Pearson M."/>
            <person name="Poon T.W."/>
            <person name="Priest M."/>
            <person name="Roberts A."/>
            <person name="Saif S."/>
            <person name="Shea T."/>
            <person name="Sykes S."/>
            <person name="Wortman J."/>
            <person name="Nusbaum C."/>
            <person name="Birren B."/>
        </authorList>
    </citation>
    <scope>NUCLEOTIDE SEQUENCE [LARGE SCALE GENOMIC DNA]</scope>
    <source>
        <strain evidence="2">NJM9701</strain>
    </source>
</reference>
<name>A0A024TL84_9STRA</name>